<dbReference type="GO" id="GO:0032580">
    <property type="term" value="C:Golgi cisterna membrane"/>
    <property type="evidence" value="ECO:0007669"/>
    <property type="project" value="UniProtKB-SubCell"/>
</dbReference>
<keyword evidence="4 12" id="KW-0328">Glycosyltransferase</keyword>
<evidence type="ECO:0000256" key="11">
    <source>
        <dbReference type="ARBA" id="ARBA00023180"/>
    </source>
</evidence>
<evidence type="ECO:0000313" key="15">
    <source>
        <dbReference type="EnsemblMetazoa" id="LLOJ000153-PA"/>
    </source>
</evidence>
<keyword evidence="8" id="KW-1133">Transmembrane helix</keyword>
<keyword evidence="9 12" id="KW-0333">Golgi apparatus</keyword>
<proteinExistence type="inferred from homology"/>
<dbReference type="InterPro" id="IPR055270">
    <property type="entry name" value="Glyco_tran_10_C"/>
</dbReference>
<evidence type="ECO:0000256" key="10">
    <source>
        <dbReference type="ARBA" id="ARBA00023136"/>
    </source>
</evidence>
<organism evidence="15 16">
    <name type="scientific">Lutzomyia longipalpis</name>
    <name type="common">Sand fly</name>
    <dbReference type="NCBI Taxonomy" id="7200"/>
    <lineage>
        <taxon>Eukaryota</taxon>
        <taxon>Metazoa</taxon>
        <taxon>Ecdysozoa</taxon>
        <taxon>Arthropoda</taxon>
        <taxon>Hexapoda</taxon>
        <taxon>Insecta</taxon>
        <taxon>Pterygota</taxon>
        <taxon>Neoptera</taxon>
        <taxon>Endopterygota</taxon>
        <taxon>Diptera</taxon>
        <taxon>Nematocera</taxon>
        <taxon>Psychodoidea</taxon>
        <taxon>Psychodidae</taxon>
        <taxon>Lutzomyia</taxon>
        <taxon>Lutzomyia</taxon>
    </lineage>
</organism>
<evidence type="ECO:0000256" key="4">
    <source>
        <dbReference type="ARBA" id="ARBA00022676"/>
    </source>
</evidence>
<keyword evidence="10" id="KW-0472">Membrane</keyword>
<dbReference type="Gene3D" id="3.40.50.11660">
    <property type="entry name" value="Glycosyl transferase family 10, C-terminal domain"/>
    <property type="match status" value="1"/>
</dbReference>
<sequence length="328" mass="38691">MKTVKLLPSAKKCIVTSDRKLLPKIEMFDALLFSGQHPWSVEKSFPKYRSSEQFYVFVDLECPPMSAHKFASDPNRELYNLTMTYRRDSDIYWPYGFIAKDNVKYLSEAEEPQWMEPVFDDAEEIDPTLLQSIETKHKTAAWFVSNCHAQSNRNELAHAMQKTIDVDIYGKCGPLVCPRSKTGECYDHVEQEYFFYLSFENNLCNDYVTEKVFSIMRYNIVPVVYGGANYSQHLPPHSYIDANDFTTATDLANYLNYLRENIKEYVKFFWWKKYYKTIFSGKVYNNLCDKLHELTSSGNERNATFYEDIETWWTKDQCSKKKQKIKFI</sequence>
<name>A0A1B0C8E1_LUTLO</name>
<dbReference type="GO" id="GO:0008417">
    <property type="term" value="F:fucosyltransferase activity"/>
    <property type="evidence" value="ECO:0007669"/>
    <property type="project" value="InterPro"/>
</dbReference>
<evidence type="ECO:0000256" key="2">
    <source>
        <dbReference type="ARBA" id="ARBA00004922"/>
    </source>
</evidence>
<comment type="pathway">
    <text evidence="2">Protein modification; protein glycosylation.</text>
</comment>
<dbReference type="PANTHER" id="PTHR48438">
    <property type="entry name" value="ALPHA-(1,3)-FUCOSYLTRANSFERASE C-RELATED"/>
    <property type="match status" value="1"/>
</dbReference>
<comment type="subcellular location">
    <subcellularLocation>
        <location evidence="1 12">Golgi apparatus</location>
        <location evidence="1 12">Golgi stack membrane</location>
        <topology evidence="1 12">Single-pass type II membrane protein</topology>
    </subcellularLocation>
</comment>
<dbReference type="VEuPathDB" id="VectorBase:LLONM1_003807"/>
<evidence type="ECO:0000256" key="7">
    <source>
        <dbReference type="ARBA" id="ARBA00022968"/>
    </source>
</evidence>
<evidence type="ECO:0000259" key="14">
    <source>
        <dbReference type="Pfam" id="PF17039"/>
    </source>
</evidence>
<dbReference type="InterPro" id="IPR038577">
    <property type="entry name" value="GT10-like_C_sf"/>
</dbReference>
<keyword evidence="11" id="KW-0325">Glycoprotein</keyword>
<evidence type="ECO:0000256" key="5">
    <source>
        <dbReference type="ARBA" id="ARBA00022679"/>
    </source>
</evidence>
<evidence type="ECO:0000256" key="6">
    <source>
        <dbReference type="ARBA" id="ARBA00022692"/>
    </source>
</evidence>
<dbReference type="UniPathway" id="UPA00378"/>
<dbReference type="Pfam" id="PF00852">
    <property type="entry name" value="Glyco_transf_10"/>
    <property type="match status" value="1"/>
</dbReference>
<evidence type="ECO:0000256" key="9">
    <source>
        <dbReference type="ARBA" id="ARBA00023034"/>
    </source>
</evidence>
<accession>A0A1B0C8E1</accession>
<protein>
    <recommendedName>
        <fullName evidence="12">Fucosyltransferase</fullName>
        <ecNumber evidence="12">2.4.1.-</ecNumber>
    </recommendedName>
</protein>
<dbReference type="FunFam" id="3.40.50.11660:FF:000006">
    <property type="entry name" value="Alpha-(1,3)-fucosyltransferase C"/>
    <property type="match status" value="1"/>
</dbReference>
<dbReference type="PANTHER" id="PTHR48438:SF1">
    <property type="entry name" value="ALPHA-(1,3)-FUCOSYLTRANSFERASE C-RELATED"/>
    <property type="match status" value="1"/>
</dbReference>
<evidence type="ECO:0000256" key="8">
    <source>
        <dbReference type="ARBA" id="ARBA00022989"/>
    </source>
</evidence>
<dbReference type="Pfam" id="PF17039">
    <property type="entry name" value="Glyco_tran_10_N"/>
    <property type="match status" value="1"/>
</dbReference>
<dbReference type="InterPro" id="IPR031481">
    <property type="entry name" value="Glyco_tran_10_N"/>
</dbReference>
<dbReference type="EnsemblMetazoa" id="LLOJ000153-RA">
    <property type="protein sequence ID" value="LLOJ000153-PA"/>
    <property type="gene ID" value="LLOJ000153"/>
</dbReference>
<dbReference type="EC" id="2.4.1.-" evidence="12"/>
<evidence type="ECO:0000256" key="12">
    <source>
        <dbReference type="RuleBase" id="RU003832"/>
    </source>
</evidence>
<keyword evidence="5 12" id="KW-0808">Transferase</keyword>
<dbReference type="InterPro" id="IPR001503">
    <property type="entry name" value="Glyco_trans_10"/>
</dbReference>
<evidence type="ECO:0000259" key="13">
    <source>
        <dbReference type="Pfam" id="PF00852"/>
    </source>
</evidence>
<keyword evidence="7" id="KW-0735">Signal-anchor</keyword>
<keyword evidence="16" id="KW-1185">Reference proteome</keyword>
<dbReference type="VEuPathDB" id="VectorBase:LLOJ000153"/>
<dbReference type="Proteomes" id="UP000092461">
    <property type="component" value="Unassembled WGS sequence"/>
</dbReference>
<evidence type="ECO:0000313" key="16">
    <source>
        <dbReference type="Proteomes" id="UP000092461"/>
    </source>
</evidence>
<evidence type="ECO:0000256" key="1">
    <source>
        <dbReference type="ARBA" id="ARBA00004447"/>
    </source>
</evidence>
<dbReference type="EMBL" id="AJWK01000505">
    <property type="status" value="NOT_ANNOTATED_CDS"/>
    <property type="molecule type" value="Genomic_DNA"/>
</dbReference>
<dbReference type="SUPFAM" id="SSF53756">
    <property type="entry name" value="UDP-Glycosyltransferase/glycogen phosphorylase"/>
    <property type="match status" value="1"/>
</dbReference>
<dbReference type="AlphaFoldDB" id="A0A1B0C8E1"/>
<comment type="similarity">
    <text evidence="3 12">Belongs to the glycosyltransferase 10 family.</text>
</comment>
<evidence type="ECO:0000256" key="3">
    <source>
        <dbReference type="ARBA" id="ARBA00008919"/>
    </source>
</evidence>
<feature type="domain" description="Fucosyltransferase C-terminal" evidence="13">
    <location>
        <begin position="134"/>
        <end position="312"/>
    </location>
</feature>
<keyword evidence="6 12" id="KW-0812">Transmembrane</keyword>
<feature type="domain" description="Fucosyltransferase N-terminal" evidence="14">
    <location>
        <begin position="9"/>
        <end position="96"/>
    </location>
</feature>
<reference evidence="15" key="1">
    <citation type="submission" date="2020-05" db="UniProtKB">
        <authorList>
            <consortium name="EnsemblMetazoa"/>
        </authorList>
    </citation>
    <scope>IDENTIFICATION</scope>
    <source>
        <strain evidence="15">Jacobina</strain>
    </source>
</reference>